<reference evidence="1" key="2">
    <citation type="journal article" date="2015" name="Data Brief">
        <title>Shoot transcriptome of the giant reed, Arundo donax.</title>
        <authorList>
            <person name="Barrero R.A."/>
            <person name="Guerrero F.D."/>
            <person name="Moolhuijzen P."/>
            <person name="Goolsby J.A."/>
            <person name="Tidwell J."/>
            <person name="Bellgard S.E."/>
            <person name="Bellgard M.I."/>
        </authorList>
    </citation>
    <scope>NUCLEOTIDE SEQUENCE</scope>
    <source>
        <tissue evidence="1">Shoot tissue taken approximately 20 cm above the soil surface</tissue>
    </source>
</reference>
<proteinExistence type="predicted"/>
<protein>
    <submittedName>
        <fullName evidence="1">Uncharacterized protein</fullName>
    </submittedName>
</protein>
<accession>A0A0A9FLN5</accession>
<evidence type="ECO:0000313" key="1">
    <source>
        <dbReference type="EMBL" id="JAE09188.1"/>
    </source>
</evidence>
<sequence>MIMWIAPLNDLIRNKKPGKIRWFTNGTSHRQLQNQCGWLQISTYLRFCLIISIDLL</sequence>
<dbReference type="EMBL" id="GBRH01188708">
    <property type="protein sequence ID" value="JAE09188.1"/>
    <property type="molecule type" value="Transcribed_RNA"/>
</dbReference>
<reference evidence="1" key="1">
    <citation type="submission" date="2014-09" db="EMBL/GenBank/DDBJ databases">
        <authorList>
            <person name="Magalhaes I.L.F."/>
            <person name="Oliveira U."/>
            <person name="Santos F.R."/>
            <person name="Vidigal T.H.D.A."/>
            <person name="Brescovit A.D."/>
            <person name="Santos A.J."/>
        </authorList>
    </citation>
    <scope>NUCLEOTIDE SEQUENCE</scope>
    <source>
        <tissue evidence="1">Shoot tissue taken approximately 20 cm above the soil surface</tissue>
    </source>
</reference>
<organism evidence="1">
    <name type="scientific">Arundo donax</name>
    <name type="common">Giant reed</name>
    <name type="synonym">Donax arundinaceus</name>
    <dbReference type="NCBI Taxonomy" id="35708"/>
    <lineage>
        <taxon>Eukaryota</taxon>
        <taxon>Viridiplantae</taxon>
        <taxon>Streptophyta</taxon>
        <taxon>Embryophyta</taxon>
        <taxon>Tracheophyta</taxon>
        <taxon>Spermatophyta</taxon>
        <taxon>Magnoliopsida</taxon>
        <taxon>Liliopsida</taxon>
        <taxon>Poales</taxon>
        <taxon>Poaceae</taxon>
        <taxon>PACMAD clade</taxon>
        <taxon>Arundinoideae</taxon>
        <taxon>Arundineae</taxon>
        <taxon>Arundo</taxon>
    </lineage>
</organism>
<dbReference type="AlphaFoldDB" id="A0A0A9FLN5"/>
<name>A0A0A9FLN5_ARUDO</name>